<comment type="subcellular location">
    <subcellularLocation>
        <location evidence="1">Cell membrane</location>
        <topology evidence="1">Lipid-anchor</topology>
        <topology evidence="1">GPI-anchor</topology>
    </subcellularLocation>
</comment>
<feature type="transmembrane region" description="Helical" evidence="9">
    <location>
        <begin position="670"/>
        <end position="690"/>
    </location>
</feature>
<name>A0A8X9ADH2_SALSN</name>
<evidence type="ECO:0000313" key="11">
    <source>
        <dbReference type="EMBL" id="KAG6436721.1"/>
    </source>
</evidence>
<keyword evidence="7" id="KW-0325">Glycoprotein</keyword>
<keyword evidence="9" id="KW-0812">Transmembrane</keyword>
<keyword evidence="9" id="KW-1133">Transmembrane helix</keyword>
<evidence type="ECO:0000256" key="4">
    <source>
        <dbReference type="ARBA" id="ARBA00022622"/>
    </source>
</evidence>
<organism evidence="11">
    <name type="scientific">Salvia splendens</name>
    <name type="common">Scarlet sage</name>
    <dbReference type="NCBI Taxonomy" id="180675"/>
    <lineage>
        <taxon>Eukaryota</taxon>
        <taxon>Viridiplantae</taxon>
        <taxon>Streptophyta</taxon>
        <taxon>Embryophyta</taxon>
        <taxon>Tracheophyta</taxon>
        <taxon>Spermatophyta</taxon>
        <taxon>Magnoliopsida</taxon>
        <taxon>eudicotyledons</taxon>
        <taxon>Gunneridae</taxon>
        <taxon>Pentapetalae</taxon>
        <taxon>asterids</taxon>
        <taxon>lamiids</taxon>
        <taxon>Lamiales</taxon>
        <taxon>Lamiaceae</taxon>
        <taxon>Nepetoideae</taxon>
        <taxon>Mentheae</taxon>
        <taxon>Salviinae</taxon>
        <taxon>Salvia</taxon>
        <taxon>Salvia subgen. Calosphace</taxon>
        <taxon>core Calosphace</taxon>
    </lineage>
</organism>
<keyword evidence="4" id="KW-0336">GPI-anchor</keyword>
<protein>
    <recommendedName>
        <fullName evidence="10">COBRA C-terminal domain-containing protein</fullName>
    </recommendedName>
</protein>
<proteinExistence type="inferred from homology"/>
<evidence type="ECO:0000256" key="3">
    <source>
        <dbReference type="ARBA" id="ARBA00022475"/>
    </source>
</evidence>
<dbReference type="GO" id="GO:0005886">
    <property type="term" value="C:plasma membrane"/>
    <property type="evidence" value="ECO:0007669"/>
    <property type="project" value="UniProtKB-SubCell"/>
</dbReference>
<dbReference type="PANTHER" id="PTHR31052">
    <property type="entry name" value="COBRA-LIKE PROTEIN 7"/>
    <property type="match status" value="1"/>
</dbReference>
<dbReference type="Proteomes" id="UP000298416">
    <property type="component" value="Unassembled WGS sequence"/>
</dbReference>
<comment type="similarity">
    <text evidence="2">Belongs to the COBRA family.</text>
</comment>
<feature type="domain" description="COBRA C-terminal" evidence="10">
    <location>
        <begin position="451"/>
        <end position="663"/>
    </location>
</feature>
<keyword evidence="5" id="KW-0732">Signal</keyword>
<dbReference type="PANTHER" id="PTHR31052:SF24">
    <property type="entry name" value="COBRA-LIKE PROTEIN 7"/>
    <property type="match status" value="1"/>
</dbReference>
<accession>A0A8X9ADH2</accession>
<dbReference type="GO" id="GO:0010215">
    <property type="term" value="P:cellulose microfibril organization"/>
    <property type="evidence" value="ECO:0007669"/>
    <property type="project" value="InterPro"/>
</dbReference>
<keyword evidence="12" id="KW-1185">Reference proteome</keyword>
<evidence type="ECO:0000259" key="10">
    <source>
        <dbReference type="Pfam" id="PF25079"/>
    </source>
</evidence>
<comment type="caution">
    <text evidence="11">The sequence shown here is derived from an EMBL/GenBank/DDBJ whole genome shotgun (WGS) entry which is preliminary data.</text>
</comment>
<evidence type="ECO:0000256" key="2">
    <source>
        <dbReference type="ARBA" id="ARBA00005507"/>
    </source>
</evidence>
<dbReference type="Pfam" id="PF25079">
    <property type="entry name" value="COB_C"/>
    <property type="match status" value="1"/>
</dbReference>
<evidence type="ECO:0000256" key="8">
    <source>
        <dbReference type="ARBA" id="ARBA00023288"/>
    </source>
</evidence>
<dbReference type="Pfam" id="PF04833">
    <property type="entry name" value="COBRA"/>
    <property type="match status" value="1"/>
</dbReference>
<keyword evidence="3" id="KW-1003">Cell membrane</keyword>
<evidence type="ECO:0000256" key="6">
    <source>
        <dbReference type="ARBA" id="ARBA00023136"/>
    </source>
</evidence>
<evidence type="ECO:0000313" key="12">
    <source>
        <dbReference type="Proteomes" id="UP000298416"/>
    </source>
</evidence>
<sequence>MSTILQQEFFKHISLCSLSYAVIITIPSLSFSDKQMKMSTPLFPSSTPALLLALAIFSTFCYLHTTLAQPPCNDGVLITYNHDTAERIAPFLFPLNRFDQPYRFNSTLTVLNQGLKELKNWRVFVGFEHGELLVSATNAVLANASFLPANVSGGAVLSGSSVTDLKTAIETAGDIEQMQVVVELLGTEFGVAPPDVPLPGNITLANDGYLCQNLTITGNNTMTTCCTPDANTKTNITSEQGFSPLETGDVTIMYDVLTSNDPNYWAQVTISNHNPFGRLDNWNLSWEWMQGEFINSMRGALPQIIDAGDCIFGRQAQYYKQFDFSKVLSCATRPTIVDLPLSKANDSELGLIPFCCRNGSILSSEIDPEKSKSSFRLEVYKMPPDINKTELAPPLNWQINSTVGPDYQCGQPVRVTPSLFPDASGLPSQTAALATWQVVCNATMTRAKKSTCCVTFSSFFNDSIVPCNTCACGCPASAGDTCSATEPAVLLPAEAQLVPFHNRTKFIKEFADIKNRKLPNPLPCPDNCGVSINWHLVSDFKKGWTSRVTLFNWGEADIIDWFASVELGRAIPGYEKVYSMDGRVLSFPNNDTLFLQGLPGLNYLIAERNGSNPRKDPPVPGSQQTVISFTKKQTQSIQVARGDGFPTKVYFNGEECSLPTMLPSNAPREIAASVVLSSFLSLVLIFSFVWK</sequence>
<dbReference type="InterPro" id="IPR006918">
    <property type="entry name" value="COBRA_pln"/>
</dbReference>
<dbReference type="EMBL" id="PNBA02000001">
    <property type="protein sequence ID" value="KAG6436721.1"/>
    <property type="molecule type" value="Genomic_DNA"/>
</dbReference>
<dbReference type="InterPro" id="IPR056900">
    <property type="entry name" value="COB_C"/>
</dbReference>
<evidence type="ECO:0000256" key="9">
    <source>
        <dbReference type="SAM" id="Phobius"/>
    </source>
</evidence>
<keyword evidence="6 9" id="KW-0472">Membrane</keyword>
<keyword evidence="8" id="KW-0449">Lipoprotein</keyword>
<gene>
    <name evidence="11" type="ORF">SASPL_101623</name>
</gene>
<reference evidence="11" key="1">
    <citation type="submission" date="2018-01" db="EMBL/GenBank/DDBJ databases">
        <authorList>
            <person name="Mao J.F."/>
        </authorList>
    </citation>
    <scope>NUCLEOTIDE SEQUENCE</scope>
    <source>
        <strain evidence="11">Huo1</strain>
        <tissue evidence="11">Leaf</tissue>
    </source>
</reference>
<dbReference type="AlphaFoldDB" id="A0A8X9ADH2"/>
<reference evidence="11" key="2">
    <citation type="submission" date="2020-08" db="EMBL/GenBank/DDBJ databases">
        <title>Plant Genome Project.</title>
        <authorList>
            <person name="Zhang R.-G."/>
        </authorList>
    </citation>
    <scope>NUCLEOTIDE SEQUENCE</scope>
    <source>
        <strain evidence="11">Huo1</strain>
        <tissue evidence="11">Leaf</tissue>
    </source>
</reference>
<evidence type="ECO:0000256" key="5">
    <source>
        <dbReference type="ARBA" id="ARBA00022729"/>
    </source>
</evidence>
<evidence type="ECO:0000256" key="1">
    <source>
        <dbReference type="ARBA" id="ARBA00004609"/>
    </source>
</evidence>
<evidence type="ECO:0000256" key="7">
    <source>
        <dbReference type="ARBA" id="ARBA00023180"/>
    </source>
</evidence>
<dbReference type="GO" id="GO:0098552">
    <property type="term" value="C:side of membrane"/>
    <property type="evidence" value="ECO:0007669"/>
    <property type="project" value="UniProtKB-KW"/>
</dbReference>